<dbReference type="FunFam" id="3.40.309.10:FF:000003">
    <property type="entry name" value="Aldehyde dehydrogenase"/>
    <property type="match status" value="1"/>
</dbReference>
<protein>
    <recommendedName>
        <fullName evidence="4">Aldehyde dehydrogenase</fullName>
    </recommendedName>
</protein>
<dbReference type="Gene3D" id="3.40.309.10">
    <property type="entry name" value="Aldehyde Dehydrogenase, Chain A, domain 2"/>
    <property type="match status" value="1"/>
</dbReference>
<dbReference type="PROSITE" id="PS00687">
    <property type="entry name" value="ALDEHYDE_DEHYDR_GLU"/>
    <property type="match status" value="1"/>
</dbReference>
<evidence type="ECO:0000256" key="5">
    <source>
        <dbReference type="PIRSR" id="PIRSR036492-1"/>
    </source>
</evidence>
<accession>A0A926IG56</accession>
<dbReference type="InterPro" id="IPR016162">
    <property type="entry name" value="Ald_DH_N"/>
</dbReference>
<evidence type="ECO:0000256" key="3">
    <source>
        <dbReference type="ARBA" id="ARBA00023027"/>
    </source>
</evidence>
<comment type="similarity">
    <text evidence="1 4 7">Belongs to the aldehyde dehydrogenase family.</text>
</comment>
<comment type="caution">
    <text evidence="9">The sequence shown here is derived from an EMBL/GenBank/DDBJ whole genome shotgun (WGS) entry which is preliminary data.</text>
</comment>
<dbReference type="FunFam" id="3.40.605.10:FF:000004">
    <property type="entry name" value="Aldehyde dehydrogenase"/>
    <property type="match status" value="1"/>
</dbReference>
<dbReference type="RefSeq" id="WP_249334593.1">
    <property type="nucleotide sequence ID" value="NZ_JACRSY010000062.1"/>
</dbReference>
<dbReference type="EMBL" id="JACRSY010000062">
    <property type="protein sequence ID" value="MBC8581588.1"/>
    <property type="molecule type" value="Genomic_DNA"/>
</dbReference>
<evidence type="ECO:0000313" key="9">
    <source>
        <dbReference type="EMBL" id="MBC8581588.1"/>
    </source>
</evidence>
<name>A0A926IG56_9FIRM</name>
<evidence type="ECO:0000256" key="6">
    <source>
        <dbReference type="PROSITE-ProRule" id="PRU10007"/>
    </source>
</evidence>
<proteinExistence type="inferred from homology"/>
<feature type="domain" description="Aldehyde dehydrogenase" evidence="8">
    <location>
        <begin position="2"/>
        <end position="424"/>
    </location>
</feature>
<keyword evidence="3" id="KW-0520">NAD</keyword>
<evidence type="ECO:0000256" key="7">
    <source>
        <dbReference type="RuleBase" id="RU003345"/>
    </source>
</evidence>
<organism evidence="9 10">
    <name type="scientific">Zhenhengia yiwuensis</name>
    <dbReference type="NCBI Taxonomy" id="2763666"/>
    <lineage>
        <taxon>Bacteria</taxon>
        <taxon>Bacillati</taxon>
        <taxon>Bacillota</taxon>
        <taxon>Clostridia</taxon>
        <taxon>Lachnospirales</taxon>
        <taxon>Lachnospiraceae</taxon>
        <taxon>Zhenhengia</taxon>
    </lineage>
</organism>
<dbReference type="PANTHER" id="PTHR43570:SF16">
    <property type="entry name" value="ALDEHYDE DEHYDROGENASE TYPE III, ISOFORM Q"/>
    <property type="match status" value="1"/>
</dbReference>
<sequence>MKDMTEQIQSMHRFFKTYKTYDVHFRLYFLKKLKKNLLAHQDLLVQALYKDFKKPYFETYTTEIYMVLTEIETAIHNLKYWTKPKTYSTPFPILAGSTKVIPEPYGISLIFAPYNYPIQLALSPLIGAISAGNCVVLKPSEYTPYTSKALKCLLREVFPTHLVWVIDGGPEICQSLLKQPIDYIFFTGSIETGKKVMAEASKNLIPITLELGGKNPAIVDAKCDLQLAAKRIAWGKFMNSGQTCVAPDYVLVHEDVTKRFLELLAKETAKMFENPSQSSRLIHEKHYVQVLKYIDEDKIYYGGHFDHENLYIEPTILYPVKLKDECMQQEIFGPILPVIPFSKLPLAIETVQRFPKPLACYIFSHDKKRIKHLLKHLSFGGGCINDTIMHLTHPKAPFGGVGYSGIGAYHGKYSFDTFSHYKTVCYSSRVELPLRYPPYDKKLEFIKRYITMRFR</sequence>
<dbReference type="Gene3D" id="3.40.605.10">
    <property type="entry name" value="Aldehyde Dehydrogenase, Chain A, domain 1"/>
    <property type="match status" value="1"/>
</dbReference>
<keyword evidence="2 4" id="KW-0560">Oxidoreductase</keyword>
<dbReference type="InterPro" id="IPR016160">
    <property type="entry name" value="Ald_DH_CS_CYS"/>
</dbReference>
<keyword evidence="10" id="KW-1185">Reference proteome</keyword>
<dbReference type="GO" id="GO:0005737">
    <property type="term" value="C:cytoplasm"/>
    <property type="evidence" value="ECO:0007669"/>
    <property type="project" value="TreeGrafter"/>
</dbReference>
<reference evidence="9" key="1">
    <citation type="submission" date="2020-08" db="EMBL/GenBank/DDBJ databases">
        <title>Genome public.</title>
        <authorList>
            <person name="Liu C."/>
            <person name="Sun Q."/>
        </authorList>
    </citation>
    <scope>NUCLEOTIDE SEQUENCE</scope>
    <source>
        <strain evidence="9">NSJ-12</strain>
    </source>
</reference>
<dbReference type="GO" id="GO:0004029">
    <property type="term" value="F:aldehyde dehydrogenase (NAD+) activity"/>
    <property type="evidence" value="ECO:0007669"/>
    <property type="project" value="TreeGrafter"/>
</dbReference>
<dbReference type="PANTHER" id="PTHR43570">
    <property type="entry name" value="ALDEHYDE DEHYDROGENASE"/>
    <property type="match status" value="1"/>
</dbReference>
<dbReference type="AlphaFoldDB" id="A0A926IG56"/>
<evidence type="ECO:0000256" key="2">
    <source>
        <dbReference type="ARBA" id="ARBA00023002"/>
    </source>
</evidence>
<dbReference type="InterPro" id="IPR012394">
    <property type="entry name" value="Aldehyde_DH_NAD(P)"/>
</dbReference>
<dbReference type="GO" id="GO:0006081">
    <property type="term" value="P:aldehyde metabolic process"/>
    <property type="evidence" value="ECO:0007669"/>
    <property type="project" value="InterPro"/>
</dbReference>
<evidence type="ECO:0000256" key="4">
    <source>
        <dbReference type="PIRNR" id="PIRNR036492"/>
    </source>
</evidence>
<dbReference type="InterPro" id="IPR016161">
    <property type="entry name" value="Ald_DH/histidinol_DH"/>
</dbReference>
<feature type="active site" evidence="5 6">
    <location>
        <position position="210"/>
    </location>
</feature>
<evidence type="ECO:0000259" key="8">
    <source>
        <dbReference type="Pfam" id="PF00171"/>
    </source>
</evidence>
<dbReference type="SUPFAM" id="SSF53720">
    <property type="entry name" value="ALDH-like"/>
    <property type="match status" value="1"/>
</dbReference>
<dbReference type="Proteomes" id="UP000655830">
    <property type="component" value="Unassembled WGS sequence"/>
</dbReference>
<evidence type="ECO:0000313" key="10">
    <source>
        <dbReference type="Proteomes" id="UP000655830"/>
    </source>
</evidence>
<dbReference type="InterPro" id="IPR015590">
    <property type="entry name" value="Aldehyde_DH_dom"/>
</dbReference>
<dbReference type="PIRSF" id="PIRSF036492">
    <property type="entry name" value="ALDH"/>
    <property type="match status" value="1"/>
</dbReference>
<gene>
    <name evidence="9" type="ORF">H8718_19060</name>
</gene>
<evidence type="ECO:0000256" key="1">
    <source>
        <dbReference type="ARBA" id="ARBA00009986"/>
    </source>
</evidence>
<dbReference type="InterPro" id="IPR016163">
    <property type="entry name" value="Ald_DH_C"/>
</dbReference>
<dbReference type="PROSITE" id="PS00070">
    <property type="entry name" value="ALDEHYDE_DEHYDR_CYS"/>
    <property type="match status" value="1"/>
</dbReference>
<dbReference type="InterPro" id="IPR029510">
    <property type="entry name" value="Ald_DH_CS_GLU"/>
</dbReference>
<dbReference type="Pfam" id="PF00171">
    <property type="entry name" value="Aldedh"/>
    <property type="match status" value="1"/>
</dbReference>
<feature type="active site" evidence="5">
    <location>
        <position position="244"/>
    </location>
</feature>